<evidence type="ECO:0000313" key="3">
    <source>
        <dbReference type="Proteomes" id="UP000294752"/>
    </source>
</evidence>
<dbReference type="SUPFAM" id="SSF55729">
    <property type="entry name" value="Acyl-CoA N-acyltransferases (Nat)"/>
    <property type="match status" value="1"/>
</dbReference>
<evidence type="ECO:0000313" key="2">
    <source>
        <dbReference type="EMBL" id="TDS11771.1"/>
    </source>
</evidence>
<reference evidence="2 3" key="1">
    <citation type="submission" date="2019-03" db="EMBL/GenBank/DDBJ databases">
        <title>Genomic Encyclopedia of Type Strains, Phase III (KMG-III): the genomes of soil and plant-associated and newly described type strains.</title>
        <authorList>
            <person name="Whitman W."/>
        </authorList>
    </citation>
    <scope>NUCLEOTIDE SEQUENCE [LARGE SCALE GENOMIC DNA]</scope>
    <source>
        <strain evidence="2 3">CGMCC 1.12801</strain>
    </source>
</reference>
<dbReference type="EMBL" id="SNZV01000007">
    <property type="protein sequence ID" value="TDS11771.1"/>
    <property type="molecule type" value="Genomic_DNA"/>
</dbReference>
<dbReference type="CDD" id="cd04301">
    <property type="entry name" value="NAT_SF"/>
    <property type="match status" value="1"/>
</dbReference>
<sequence length="146" mass="17029">MLEDLRIEQVTAAVTWRLRQEVLYPNGSLKDVMIADDFDAFHFGAYHNNVLIAVISLFPDEESFQFRKFAVRTDYQGQGVGRKILAHVFAFSQTWNRDSLWCNARETAAMFYTKCGMRVSGQPFLKNGITYVRMEIQLQQDTQRYE</sequence>
<name>A0A4R7CVT5_9SPHI</name>
<protein>
    <submittedName>
        <fullName evidence="2">Putative GNAT family N-acyltransferase</fullName>
    </submittedName>
</protein>
<dbReference type="Proteomes" id="UP000294752">
    <property type="component" value="Unassembled WGS sequence"/>
</dbReference>
<gene>
    <name evidence="2" type="ORF">B0I21_107114</name>
</gene>
<dbReference type="AlphaFoldDB" id="A0A4R7CVT5"/>
<feature type="domain" description="N-acetyltransferase" evidence="1">
    <location>
        <begin position="1"/>
        <end position="139"/>
    </location>
</feature>
<organism evidence="2 3">
    <name type="scientific">Sphingobacterium paludis</name>
    <dbReference type="NCBI Taxonomy" id="1476465"/>
    <lineage>
        <taxon>Bacteria</taxon>
        <taxon>Pseudomonadati</taxon>
        <taxon>Bacteroidota</taxon>
        <taxon>Sphingobacteriia</taxon>
        <taxon>Sphingobacteriales</taxon>
        <taxon>Sphingobacteriaceae</taxon>
        <taxon>Sphingobacterium</taxon>
    </lineage>
</organism>
<dbReference type="RefSeq" id="WP_133641231.1">
    <property type="nucleotide sequence ID" value="NZ_SNZV01000007.1"/>
</dbReference>
<dbReference type="PROSITE" id="PS51186">
    <property type="entry name" value="GNAT"/>
    <property type="match status" value="1"/>
</dbReference>
<keyword evidence="3" id="KW-1185">Reference proteome</keyword>
<evidence type="ECO:0000259" key="1">
    <source>
        <dbReference type="PROSITE" id="PS51186"/>
    </source>
</evidence>
<keyword evidence="2" id="KW-0012">Acyltransferase</keyword>
<dbReference type="GO" id="GO:0016747">
    <property type="term" value="F:acyltransferase activity, transferring groups other than amino-acyl groups"/>
    <property type="evidence" value="ECO:0007669"/>
    <property type="project" value="InterPro"/>
</dbReference>
<dbReference type="OrthoDB" id="1178186at2"/>
<dbReference type="Pfam" id="PF13673">
    <property type="entry name" value="Acetyltransf_10"/>
    <property type="match status" value="1"/>
</dbReference>
<proteinExistence type="predicted"/>
<accession>A0A4R7CVT5</accession>
<comment type="caution">
    <text evidence="2">The sequence shown here is derived from an EMBL/GenBank/DDBJ whole genome shotgun (WGS) entry which is preliminary data.</text>
</comment>
<dbReference type="InterPro" id="IPR016181">
    <property type="entry name" value="Acyl_CoA_acyltransferase"/>
</dbReference>
<dbReference type="Gene3D" id="3.40.630.30">
    <property type="match status" value="1"/>
</dbReference>
<dbReference type="InterPro" id="IPR000182">
    <property type="entry name" value="GNAT_dom"/>
</dbReference>
<keyword evidence="2" id="KW-0808">Transferase</keyword>